<feature type="compositionally biased region" description="Low complexity" evidence="1">
    <location>
        <begin position="903"/>
        <end position="922"/>
    </location>
</feature>
<feature type="domain" description="Ribosomal protein eL8/eL30/eS12/Gadd45" evidence="3">
    <location>
        <begin position="1322"/>
        <end position="1413"/>
    </location>
</feature>
<dbReference type="EMBL" id="JNBR01001498">
    <property type="protein sequence ID" value="OQR86549.1"/>
    <property type="molecule type" value="Genomic_DNA"/>
</dbReference>
<feature type="transmembrane region" description="Helical" evidence="2">
    <location>
        <begin position="362"/>
        <end position="381"/>
    </location>
</feature>
<evidence type="ECO:0000259" key="3">
    <source>
        <dbReference type="Pfam" id="PF01248"/>
    </source>
</evidence>
<name>A0A1V9YLF0_ACHHY</name>
<feature type="transmembrane region" description="Helical" evidence="2">
    <location>
        <begin position="43"/>
        <end position="63"/>
    </location>
</feature>
<dbReference type="Proteomes" id="UP000243579">
    <property type="component" value="Unassembled WGS sequence"/>
</dbReference>
<keyword evidence="2" id="KW-0812">Transmembrane</keyword>
<feature type="region of interest" description="Disordered" evidence="1">
    <location>
        <begin position="903"/>
        <end position="923"/>
    </location>
</feature>
<feature type="transmembrane region" description="Helical" evidence="2">
    <location>
        <begin position="145"/>
        <end position="162"/>
    </location>
</feature>
<dbReference type="SUPFAM" id="SSF54928">
    <property type="entry name" value="RNA-binding domain, RBD"/>
    <property type="match status" value="1"/>
</dbReference>
<dbReference type="InterPro" id="IPR040051">
    <property type="entry name" value="SECISBP2"/>
</dbReference>
<evidence type="ECO:0000256" key="1">
    <source>
        <dbReference type="SAM" id="MobiDB-lite"/>
    </source>
</evidence>
<dbReference type="GO" id="GO:0005739">
    <property type="term" value="C:mitochondrion"/>
    <property type="evidence" value="ECO:0007669"/>
    <property type="project" value="TreeGrafter"/>
</dbReference>
<dbReference type="PANTHER" id="PTHR13284">
    <property type="entry name" value="GH01354P"/>
    <property type="match status" value="1"/>
</dbReference>
<keyword evidence="2" id="KW-0472">Membrane</keyword>
<dbReference type="Gene3D" id="3.30.70.330">
    <property type="match status" value="2"/>
</dbReference>
<proteinExistence type="predicted"/>
<dbReference type="InterPro" id="IPR004038">
    <property type="entry name" value="Ribosomal_eL8/eL30/eS12/Gad45"/>
</dbReference>
<dbReference type="GO" id="GO:0043021">
    <property type="term" value="F:ribonucleoprotein complex binding"/>
    <property type="evidence" value="ECO:0007669"/>
    <property type="project" value="TreeGrafter"/>
</dbReference>
<keyword evidence="5" id="KW-1185">Reference proteome</keyword>
<dbReference type="InterPro" id="IPR012677">
    <property type="entry name" value="Nucleotide-bd_a/b_plait_sf"/>
</dbReference>
<dbReference type="InterPro" id="IPR035979">
    <property type="entry name" value="RBD_domain_sf"/>
</dbReference>
<dbReference type="GO" id="GO:1990904">
    <property type="term" value="C:ribonucleoprotein complex"/>
    <property type="evidence" value="ECO:0007669"/>
    <property type="project" value="TreeGrafter"/>
</dbReference>
<comment type="caution">
    <text evidence="4">The sequence shown here is derived from an EMBL/GenBank/DDBJ whole genome shotgun (WGS) entry which is preliminary data.</text>
</comment>
<dbReference type="Gene3D" id="3.30.1330.30">
    <property type="match status" value="1"/>
</dbReference>
<evidence type="ECO:0000313" key="5">
    <source>
        <dbReference type="Proteomes" id="UP000243579"/>
    </source>
</evidence>
<gene>
    <name evidence="4" type="ORF">ACHHYP_10428</name>
</gene>
<feature type="transmembrane region" description="Helical" evidence="2">
    <location>
        <begin position="221"/>
        <end position="239"/>
    </location>
</feature>
<dbReference type="InterPro" id="IPR029064">
    <property type="entry name" value="Ribosomal_eL30-like_sf"/>
</dbReference>
<dbReference type="Pfam" id="PF01248">
    <property type="entry name" value="Ribosomal_L7Ae"/>
    <property type="match status" value="1"/>
</dbReference>
<feature type="transmembrane region" description="Helical" evidence="2">
    <location>
        <begin position="174"/>
        <end position="195"/>
    </location>
</feature>
<feature type="transmembrane region" description="Helical" evidence="2">
    <location>
        <begin position="289"/>
        <end position="309"/>
    </location>
</feature>
<evidence type="ECO:0000313" key="4">
    <source>
        <dbReference type="EMBL" id="OQR86549.1"/>
    </source>
</evidence>
<feature type="transmembrane region" description="Helical" evidence="2">
    <location>
        <begin position="107"/>
        <end position="125"/>
    </location>
</feature>
<dbReference type="OrthoDB" id="73365at2759"/>
<dbReference type="GO" id="GO:0003730">
    <property type="term" value="F:mRNA 3'-UTR binding"/>
    <property type="evidence" value="ECO:0007669"/>
    <property type="project" value="TreeGrafter"/>
</dbReference>
<dbReference type="SUPFAM" id="SSF55315">
    <property type="entry name" value="L30e-like"/>
    <property type="match status" value="1"/>
</dbReference>
<reference evidence="4 5" key="1">
    <citation type="journal article" date="2014" name="Genome Biol. Evol.">
        <title>The secreted proteins of Achlya hypogyna and Thraustotheca clavata identify the ancestral oomycete secretome and reveal gene acquisitions by horizontal gene transfer.</title>
        <authorList>
            <person name="Misner I."/>
            <person name="Blouin N."/>
            <person name="Leonard G."/>
            <person name="Richards T.A."/>
            <person name="Lane C.E."/>
        </authorList>
    </citation>
    <scope>NUCLEOTIDE SEQUENCE [LARGE SCALE GENOMIC DNA]</scope>
    <source>
        <strain evidence="4 5">ATCC 48635</strain>
    </source>
</reference>
<sequence>MRGECDDPSAACLRSCPGVNWTAVCRLTFSNNWSCCGLAHYNVVVPVTVWALFLAISFWFGWYTGIVRELRTSVDALHDINTQALGVVVARQTQSVLGREIGDPRRILMLLAMVSELVGFSYLPMQLLLYEYTDGTFTAQSSADFQLLKFYTFSSLLFILLLPSKITRRIRGLLTKALAPLLFDTCSILYMYTLIDIGACTNGMDSWILADGTTCAQPERYWIFATLGVTAFVLFYWNMLQYKRRLNNQVFAVRFRYQTSFGSLISYTRTACCLSFFTIQKLLLYFDKIYVFLAFAVLNTILFSLLLRYNYMNQPCLGVGLFPNNLRSLSFATSCYSSVVLLIISYQLQLHGRTSMSSAEKIVFKGAAGAYVVFAAAVWYINTQRARQYHVPNLSLKESLVHKAPRVRAIAAVSIALEDQSRWSSADVLELVELLHKNLSTLASVEHGLVLVYTCQALWNLWYKHFPEQHPFLEDSAGECLPPAFWSSMRRFSAEAKDSTRVVVPQERTKSETSALLRLVDRTMTIGSHTKRCTQQLECSPRVRTVMAACIRALGTLVRLTNSQTRLIAARILHEMYMAHVVRLSPATMVFVCCSLCASPAQASAAAATLYRLFAMYVECADEGVSAHYADYWNLVHLSQYILDGSQQKEETSRVEGVASVVLAIVESIKDAALKSNPANHLSETFVNNLIRAQANVTTSYQLYSMLDDIFLATYWACDAYLEELHRVNHEVARTKRRSERRTRLFSLRNTLLTNAVVPASPAPPIRRRGGDPAKPRHSVLSVQMITSFLIRSKTSNLISPDHLNTIKTRKTQEARLLVQIYLVLREGLDEHLVPSALRPATQAVLQTVIRSFTECPMLLLHFKRRLRPIEAEYIAHLYMVLAPKQPGVLREAILSFGNARKATSPSMPGPTAAAASTPAVPNRRWEQQVVPAPTHAPPPAPVVAVVATSQPGKKKTRPKRPSNGQVNLLDFVAKPKHVAKPTSKSAAKPKTVVGVKAPALTMRATAQPFIPMRPLTAPSLPNASEAIVPASLTDAALPAGKKKKKRSTLKKKILRDREAKWVAFHAEKRSAVEDASAVNPDQSRSVQIYNLVEPEEIEDDDEFDDTLVDVREQLARHGCITALAIERTTGVVLVTYNSAASADAAVAVFHNATFGGRKIIALYAVGEKIDAASWITVTKYVEPSDVHDDDEFEEVLDEARTLFAKYFPVRALEIDRVSGVIRVQYETPVDAKVTADRYHLKSFGGIPIHVQWSGGPTTSYAVAPLQTTNVPPVRKLRNSSQIREYVDQKADVGGILETQVGTLLGRLMQLQERARLTNPLKAKKSRRLVFGLREVKRGLKSLKVMCLFVAYDVDECAAEGGLDDKVVELIDLARAAKIPVVFSLSKRKLGRAVLKSIRVSCVAVYSVDGANDIWNDLRTTVASLQPDPAPAQDTPKDPNTIS</sequence>
<dbReference type="PANTHER" id="PTHR13284:SF4">
    <property type="entry name" value="C2H2-TYPE DOMAIN-CONTAINING PROTEIN"/>
    <property type="match status" value="1"/>
</dbReference>
<keyword evidence="2" id="KW-1133">Transmembrane helix</keyword>
<dbReference type="GO" id="GO:0035368">
    <property type="term" value="F:selenocysteine insertion sequence binding"/>
    <property type="evidence" value="ECO:0007669"/>
    <property type="project" value="InterPro"/>
</dbReference>
<feature type="transmembrane region" description="Helical" evidence="2">
    <location>
        <begin position="329"/>
        <end position="350"/>
    </location>
</feature>
<accession>A0A1V9YLF0</accession>
<protein>
    <recommendedName>
        <fullName evidence="3">Ribosomal protein eL8/eL30/eS12/Gadd45 domain-containing protein</fullName>
    </recommendedName>
</protein>
<evidence type="ECO:0000256" key="2">
    <source>
        <dbReference type="SAM" id="Phobius"/>
    </source>
</evidence>
<dbReference type="STRING" id="1202772.A0A1V9YLF0"/>
<organism evidence="4 5">
    <name type="scientific">Achlya hypogyna</name>
    <name type="common">Oomycete</name>
    <name type="synonym">Protoachlya hypogyna</name>
    <dbReference type="NCBI Taxonomy" id="1202772"/>
    <lineage>
        <taxon>Eukaryota</taxon>
        <taxon>Sar</taxon>
        <taxon>Stramenopiles</taxon>
        <taxon>Oomycota</taxon>
        <taxon>Saprolegniomycetes</taxon>
        <taxon>Saprolegniales</taxon>
        <taxon>Achlyaceae</taxon>
        <taxon>Achlya</taxon>
    </lineage>
</organism>